<accession>A0AAJ0A5S8</accession>
<dbReference type="EMBL" id="JAHMHQ010000001">
    <property type="protein sequence ID" value="KAK1655571.1"/>
    <property type="molecule type" value="Genomic_DNA"/>
</dbReference>
<organism evidence="1 2">
    <name type="scientific">Colletotrichum phormii</name>
    <dbReference type="NCBI Taxonomy" id="359342"/>
    <lineage>
        <taxon>Eukaryota</taxon>
        <taxon>Fungi</taxon>
        <taxon>Dikarya</taxon>
        <taxon>Ascomycota</taxon>
        <taxon>Pezizomycotina</taxon>
        <taxon>Sordariomycetes</taxon>
        <taxon>Hypocreomycetidae</taxon>
        <taxon>Glomerellales</taxon>
        <taxon>Glomerellaceae</taxon>
        <taxon>Colletotrichum</taxon>
        <taxon>Colletotrichum acutatum species complex</taxon>
    </lineage>
</organism>
<dbReference type="GeneID" id="85474114"/>
<sequence length="121" mass="13476">MRFENATKKFVHAQISRRHAPESTCVTTIEISSLAILSASRLPTLPVLFTPPRVVPTCSLLLTCIQIIRNPLGGSVGGSFVAFPGFSSPRTTDTPYLVFIMEEPKFTNPRNRSLFLIHDRF</sequence>
<keyword evidence="2" id="KW-1185">Reference proteome</keyword>
<protein>
    <submittedName>
        <fullName evidence="1">Uncharacterized protein</fullName>
    </submittedName>
</protein>
<comment type="caution">
    <text evidence="1">The sequence shown here is derived from an EMBL/GenBank/DDBJ whole genome shotgun (WGS) entry which is preliminary data.</text>
</comment>
<evidence type="ECO:0000313" key="2">
    <source>
        <dbReference type="Proteomes" id="UP001243989"/>
    </source>
</evidence>
<name>A0AAJ0A5S8_9PEZI</name>
<gene>
    <name evidence="1" type="ORF">BDP81DRAFT_412936</name>
</gene>
<dbReference type="AlphaFoldDB" id="A0AAJ0A5S8"/>
<proteinExistence type="predicted"/>
<reference evidence="1" key="1">
    <citation type="submission" date="2021-06" db="EMBL/GenBank/DDBJ databases">
        <title>Comparative genomics, transcriptomics and evolutionary studies reveal genomic signatures of adaptation to plant cell wall in hemibiotrophic fungi.</title>
        <authorList>
            <consortium name="DOE Joint Genome Institute"/>
            <person name="Baroncelli R."/>
            <person name="Diaz J.F."/>
            <person name="Benocci T."/>
            <person name="Peng M."/>
            <person name="Battaglia E."/>
            <person name="Haridas S."/>
            <person name="Andreopoulos W."/>
            <person name="Labutti K."/>
            <person name="Pangilinan J."/>
            <person name="Floch G.L."/>
            <person name="Makela M.R."/>
            <person name="Henrissat B."/>
            <person name="Grigoriev I.V."/>
            <person name="Crouch J.A."/>
            <person name="De Vries R.P."/>
            <person name="Sukno S.A."/>
            <person name="Thon M.R."/>
        </authorList>
    </citation>
    <scope>NUCLEOTIDE SEQUENCE</scope>
    <source>
        <strain evidence="1">CBS 102054</strain>
    </source>
</reference>
<dbReference type="RefSeq" id="XP_060451615.1">
    <property type="nucleotide sequence ID" value="XM_060589252.1"/>
</dbReference>
<evidence type="ECO:0000313" key="1">
    <source>
        <dbReference type="EMBL" id="KAK1655571.1"/>
    </source>
</evidence>
<dbReference type="Proteomes" id="UP001243989">
    <property type="component" value="Unassembled WGS sequence"/>
</dbReference>